<reference evidence="2 3" key="1">
    <citation type="submission" date="2017-11" db="EMBL/GenBank/DDBJ databases">
        <title>De novo assembly and phasing of dikaryotic genomes from two isolates of Puccinia coronata f. sp. avenae, the causal agent of oat crown rust.</title>
        <authorList>
            <person name="Miller M.E."/>
            <person name="Zhang Y."/>
            <person name="Omidvar V."/>
            <person name="Sperschneider J."/>
            <person name="Schwessinger B."/>
            <person name="Raley C."/>
            <person name="Palmer J.M."/>
            <person name="Garnica D."/>
            <person name="Upadhyaya N."/>
            <person name="Rathjen J."/>
            <person name="Taylor J.M."/>
            <person name="Park R.F."/>
            <person name="Dodds P.N."/>
            <person name="Hirsch C.D."/>
            <person name="Kianian S.F."/>
            <person name="Figueroa M."/>
        </authorList>
    </citation>
    <scope>NUCLEOTIDE SEQUENCE [LARGE SCALE GENOMIC DNA]</scope>
    <source>
        <strain evidence="2">12SD80</strain>
    </source>
</reference>
<protein>
    <submittedName>
        <fullName evidence="2">Uncharacterized protein</fullName>
    </submittedName>
</protein>
<evidence type="ECO:0000256" key="1">
    <source>
        <dbReference type="SAM" id="MobiDB-lite"/>
    </source>
</evidence>
<dbReference type="EMBL" id="PGCI01001134">
    <property type="protein sequence ID" value="PLW07395.1"/>
    <property type="molecule type" value="Genomic_DNA"/>
</dbReference>
<sequence>MSPGLIASDVEMSMNAIQGCQHAQRYKPPHKRQRLEHHLPTNGKFSVKKAAYFCGKGHTKSLNARYGYNCCYCGEVNHWYLDCNMYWEDVCFGRVKAPPPNHNKKGSCFVPPTRNAQYKHPANNSQPTTQSKGRIRKIDFPDANNGTVLLDSGSTVNVS</sequence>
<dbReference type="Proteomes" id="UP000235392">
    <property type="component" value="Unassembled WGS sequence"/>
</dbReference>
<feature type="region of interest" description="Disordered" evidence="1">
    <location>
        <begin position="115"/>
        <end position="135"/>
    </location>
</feature>
<evidence type="ECO:0000313" key="3">
    <source>
        <dbReference type="Proteomes" id="UP000235392"/>
    </source>
</evidence>
<name>A0A2N5S2C0_9BASI</name>
<organism evidence="2 3">
    <name type="scientific">Puccinia coronata f. sp. avenae</name>
    <dbReference type="NCBI Taxonomy" id="200324"/>
    <lineage>
        <taxon>Eukaryota</taxon>
        <taxon>Fungi</taxon>
        <taxon>Dikarya</taxon>
        <taxon>Basidiomycota</taxon>
        <taxon>Pucciniomycotina</taxon>
        <taxon>Pucciniomycetes</taxon>
        <taxon>Pucciniales</taxon>
        <taxon>Pucciniaceae</taxon>
        <taxon>Puccinia</taxon>
    </lineage>
</organism>
<evidence type="ECO:0000313" key="2">
    <source>
        <dbReference type="EMBL" id="PLW07395.1"/>
    </source>
</evidence>
<comment type="caution">
    <text evidence="2">The sequence shown here is derived from an EMBL/GenBank/DDBJ whole genome shotgun (WGS) entry which is preliminary data.</text>
</comment>
<feature type="compositionally biased region" description="Polar residues" evidence="1">
    <location>
        <begin position="122"/>
        <end position="132"/>
    </location>
</feature>
<proteinExistence type="predicted"/>
<accession>A0A2N5S2C0</accession>
<gene>
    <name evidence="2" type="ORF">PCASD_26829</name>
</gene>
<dbReference type="AlphaFoldDB" id="A0A2N5S2C0"/>